<protein>
    <recommendedName>
        <fullName evidence="2">Secretion system C-terminal sorting domain-containing protein</fullName>
    </recommendedName>
</protein>
<keyword evidence="1" id="KW-0732">Signal</keyword>
<feature type="signal peptide" evidence="1">
    <location>
        <begin position="1"/>
        <end position="20"/>
    </location>
</feature>
<dbReference type="RefSeq" id="WP_345085378.1">
    <property type="nucleotide sequence ID" value="NZ_BAABFA010000024.1"/>
</dbReference>
<dbReference type="Gene3D" id="3.40.30.10">
    <property type="entry name" value="Glutaredoxin"/>
    <property type="match status" value="1"/>
</dbReference>
<evidence type="ECO:0000259" key="2">
    <source>
        <dbReference type="Pfam" id="PF18962"/>
    </source>
</evidence>
<dbReference type="InterPro" id="IPR026444">
    <property type="entry name" value="Secre_tail"/>
</dbReference>
<proteinExistence type="predicted"/>
<evidence type="ECO:0000256" key="1">
    <source>
        <dbReference type="SAM" id="SignalP"/>
    </source>
</evidence>
<name>A0ABP8NSC1_9BACT</name>
<feature type="domain" description="Secretion system C-terminal sorting" evidence="2">
    <location>
        <begin position="180"/>
        <end position="256"/>
    </location>
</feature>
<accession>A0ABP8NSC1</accession>
<comment type="caution">
    <text evidence="3">The sequence shown here is derived from an EMBL/GenBank/DDBJ whole genome shotgun (WGS) entry which is preliminary data.</text>
</comment>
<organism evidence="3 4">
    <name type="scientific">Nemorincola caseinilytica</name>
    <dbReference type="NCBI Taxonomy" id="2054315"/>
    <lineage>
        <taxon>Bacteria</taxon>
        <taxon>Pseudomonadati</taxon>
        <taxon>Bacteroidota</taxon>
        <taxon>Chitinophagia</taxon>
        <taxon>Chitinophagales</taxon>
        <taxon>Chitinophagaceae</taxon>
        <taxon>Nemorincola</taxon>
    </lineage>
</organism>
<dbReference type="SUPFAM" id="SSF52833">
    <property type="entry name" value="Thioredoxin-like"/>
    <property type="match status" value="1"/>
</dbReference>
<feature type="chain" id="PRO_5045788165" description="Secretion system C-terminal sorting domain-containing protein" evidence="1">
    <location>
        <begin position="21"/>
        <end position="258"/>
    </location>
</feature>
<reference evidence="4" key="1">
    <citation type="journal article" date="2019" name="Int. J. Syst. Evol. Microbiol.">
        <title>The Global Catalogue of Microorganisms (GCM) 10K type strain sequencing project: providing services to taxonomists for standard genome sequencing and annotation.</title>
        <authorList>
            <consortium name="The Broad Institute Genomics Platform"/>
            <consortium name="The Broad Institute Genome Sequencing Center for Infectious Disease"/>
            <person name="Wu L."/>
            <person name="Ma J."/>
        </authorList>
    </citation>
    <scope>NUCLEOTIDE SEQUENCE [LARGE SCALE GENOMIC DNA]</scope>
    <source>
        <strain evidence="4">JCM 32105</strain>
    </source>
</reference>
<sequence>MKKILMLLASAMLATASVNAQTTATDFTINDCSGVPYHLFEQLDAGKIIVVSFVMPCVGCIAPSQDAQNVVSAYGTSHPGRVVMYLADDEAATPCSSLMAWRNANGLPLMPTFSNTAFVQAQYGTPGMPKIVVLGGTDHRIYGIQNDVVDIGKLYNDIDAALGITTLAHDIKATEMPLSVYPNPATDHASLAMTVKEAGYANIQVVDNAGRLISTDNFKTQAGNNKYKLDLSEMPAGIYAVKVTTGATTGETKLVVRK</sequence>
<dbReference type="Pfam" id="PF18962">
    <property type="entry name" value="Por_Secre_tail"/>
    <property type="match status" value="1"/>
</dbReference>
<evidence type="ECO:0000313" key="3">
    <source>
        <dbReference type="EMBL" id="GAA4470251.1"/>
    </source>
</evidence>
<gene>
    <name evidence="3" type="ORF">GCM10023093_31190</name>
</gene>
<dbReference type="EMBL" id="BAABFA010000024">
    <property type="protein sequence ID" value="GAA4470251.1"/>
    <property type="molecule type" value="Genomic_DNA"/>
</dbReference>
<dbReference type="Proteomes" id="UP001500067">
    <property type="component" value="Unassembled WGS sequence"/>
</dbReference>
<evidence type="ECO:0000313" key="4">
    <source>
        <dbReference type="Proteomes" id="UP001500067"/>
    </source>
</evidence>
<dbReference type="InterPro" id="IPR036249">
    <property type="entry name" value="Thioredoxin-like_sf"/>
</dbReference>
<dbReference type="NCBIfam" id="TIGR04183">
    <property type="entry name" value="Por_Secre_tail"/>
    <property type="match status" value="1"/>
</dbReference>
<keyword evidence="4" id="KW-1185">Reference proteome</keyword>